<name>A0A2S7W8E6_9FLAO</name>
<accession>A0A2S7W8E6</accession>
<dbReference type="CDD" id="cd00146">
    <property type="entry name" value="PKD"/>
    <property type="match status" value="1"/>
</dbReference>
<dbReference type="Gene3D" id="2.60.40.3440">
    <property type="match status" value="1"/>
</dbReference>
<dbReference type="SMART" id="SM00089">
    <property type="entry name" value="PKD"/>
    <property type="match status" value="1"/>
</dbReference>
<sequence>MIANDNDVPSIGTIVINTPPTNGIVVITDPNNTPNNPNDDVVTYTPNPNYSGPDSFEYTVCDANSICDTAVVNITVIPSGIPYSPIAPANCFNVFIENNVTVAGGSTNGSLAMGGDLIINGNYSVAAQDCGCFDVNGVNIGLLVNGNVNYTHNGTPTPAVVTVAGANQYVKIGDANGSLTWYKDELNAPAPIKITPDATYGNSTYIQLTGTSPSLGVDANNNPVFESNVFDFGSAFQQLKTNSLDMSGFANTAQLTDNANQAISNVGLPSTVKINLQNGLNYLNVTGIDLNNVNSFIFNQTPDVDKILVINIDADGTFNWDVWAQTNIALADSPYVIYNFFNTDDLNIEGSEAVFGTVLAPFANITKTVNNAEINGQLIGKSLVYEAGVTNCANFAPQLNAKNNGGTPPTAEFTVDNSSSCLEGNEFVFSNTSNTGLDNQPLHPITYLWEFGDGTTSSFMNPSKSYSGYGSYNVKLTATNTFGSSSQTIQVVVTQPINHPVITQSVTDVGNGSITREFTITNA</sequence>
<proteinExistence type="predicted"/>
<dbReference type="SUPFAM" id="SSF49299">
    <property type="entry name" value="PKD domain"/>
    <property type="match status" value="1"/>
</dbReference>
<dbReference type="InterPro" id="IPR013783">
    <property type="entry name" value="Ig-like_fold"/>
</dbReference>
<evidence type="ECO:0000313" key="3">
    <source>
        <dbReference type="Proteomes" id="UP000237608"/>
    </source>
</evidence>
<reference evidence="2 3" key="1">
    <citation type="submission" date="2016-12" db="EMBL/GenBank/DDBJ databases">
        <title>Trade-off between light-utilization and light-protection in marine flavobacteria.</title>
        <authorList>
            <person name="Kumagai Y."/>
            <person name="Yoshizawa S."/>
            <person name="Kogure K."/>
            <person name="Iwasaki W."/>
        </authorList>
    </citation>
    <scope>NUCLEOTIDE SEQUENCE [LARGE SCALE GENOMIC DNA]</scope>
    <source>
        <strain evidence="2 3">KCTC 22729</strain>
    </source>
</reference>
<dbReference type="NCBIfam" id="TIGR04215">
    <property type="entry name" value="choice_anch_A"/>
    <property type="match status" value="1"/>
</dbReference>
<evidence type="ECO:0000313" key="2">
    <source>
        <dbReference type="EMBL" id="PQJ73898.1"/>
    </source>
</evidence>
<dbReference type="PROSITE" id="PS50093">
    <property type="entry name" value="PKD"/>
    <property type="match status" value="1"/>
</dbReference>
<comment type="caution">
    <text evidence="2">The sequence shown here is derived from an EMBL/GenBank/DDBJ whole genome shotgun (WGS) entry which is preliminary data.</text>
</comment>
<evidence type="ECO:0000259" key="1">
    <source>
        <dbReference type="PROSITE" id="PS50093"/>
    </source>
</evidence>
<dbReference type="InterPro" id="IPR035986">
    <property type="entry name" value="PKD_dom_sf"/>
</dbReference>
<dbReference type="Pfam" id="PF18911">
    <property type="entry name" value="PKD_4"/>
    <property type="match status" value="1"/>
</dbReference>
<dbReference type="Pfam" id="PF20597">
    <property type="entry name" value="pAdhesive_15"/>
    <property type="match status" value="1"/>
</dbReference>
<dbReference type="Proteomes" id="UP000237608">
    <property type="component" value="Unassembled WGS sequence"/>
</dbReference>
<protein>
    <recommendedName>
        <fullName evidence="1">PKD domain-containing protein</fullName>
    </recommendedName>
</protein>
<dbReference type="EMBL" id="MSCL01000001">
    <property type="protein sequence ID" value="PQJ73898.1"/>
    <property type="molecule type" value="Genomic_DNA"/>
</dbReference>
<organism evidence="2 3">
    <name type="scientific">Polaribacter gangjinensis</name>
    <dbReference type="NCBI Taxonomy" id="574710"/>
    <lineage>
        <taxon>Bacteria</taxon>
        <taxon>Pseudomonadati</taxon>
        <taxon>Bacteroidota</taxon>
        <taxon>Flavobacteriia</taxon>
        <taxon>Flavobacteriales</taxon>
        <taxon>Flavobacteriaceae</taxon>
    </lineage>
</organism>
<dbReference type="AlphaFoldDB" id="A0A2S7W8E6"/>
<dbReference type="Pfam" id="PF17963">
    <property type="entry name" value="Big_9"/>
    <property type="match status" value="1"/>
</dbReference>
<dbReference type="Gene3D" id="2.60.40.10">
    <property type="entry name" value="Immunoglobulins"/>
    <property type="match status" value="1"/>
</dbReference>
<gene>
    <name evidence="2" type="ORF">BTO13_00770</name>
</gene>
<feature type="non-terminal residue" evidence="2">
    <location>
        <position position="523"/>
    </location>
</feature>
<dbReference type="InterPro" id="IPR022409">
    <property type="entry name" value="PKD/Chitinase_dom"/>
</dbReference>
<keyword evidence="3" id="KW-1185">Reference proteome</keyword>
<dbReference type="InterPro" id="IPR000601">
    <property type="entry name" value="PKD_dom"/>
</dbReference>
<dbReference type="InterPro" id="IPR026588">
    <property type="entry name" value="Choice_anch_A"/>
</dbReference>
<feature type="domain" description="PKD" evidence="1">
    <location>
        <begin position="444"/>
        <end position="494"/>
    </location>
</feature>